<keyword evidence="2" id="KW-1185">Reference proteome</keyword>
<dbReference type="GO" id="GO:0016462">
    <property type="term" value="F:pyrophosphatase activity"/>
    <property type="evidence" value="ECO:0007669"/>
    <property type="project" value="UniProtKB-ARBA"/>
</dbReference>
<evidence type="ECO:0000259" key="1">
    <source>
        <dbReference type="PROSITE" id="PS51707"/>
    </source>
</evidence>
<dbReference type="KEGG" id="aten:116301031"/>
<dbReference type="Pfam" id="PF01928">
    <property type="entry name" value="CYTH"/>
    <property type="match status" value="1"/>
</dbReference>
<dbReference type="OrthoDB" id="6159137at2759"/>
<dbReference type="PANTHER" id="PTHR21028:SF2">
    <property type="entry name" value="CYTH DOMAIN-CONTAINING PROTEIN"/>
    <property type="match status" value="1"/>
</dbReference>
<dbReference type="SUPFAM" id="SSF55154">
    <property type="entry name" value="CYTH-like phosphatases"/>
    <property type="match status" value="1"/>
</dbReference>
<dbReference type="PROSITE" id="PS51707">
    <property type="entry name" value="CYTH"/>
    <property type="match status" value="1"/>
</dbReference>
<evidence type="ECO:0000313" key="2">
    <source>
        <dbReference type="Proteomes" id="UP000515163"/>
    </source>
</evidence>
<dbReference type="Proteomes" id="UP000515163">
    <property type="component" value="Unplaced"/>
</dbReference>
<name>A0A6P8IGP0_ACTTE</name>
<dbReference type="AlphaFoldDB" id="A0A6P8IGP0"/>
<proteinExistence type="predicted"/>
<dbReference type="InterPro" id="IPR008173">
    <property type="entry name" value="Adenylyl_cyclase_CyaB"/>
</dbReference>
<dbReference type="SMART" id="SM01118">
    <property type="entry name" value="CYTH"/>
    <property type="match status" value="1"/>
</dbReference>
<dbReference type="InterPro" id="IPR023577">
    <property type="entry name" value="CYTH_domain"/>
</dbReference>
<organism evidence="2 3">
    <name type="scientific">Actinia tenebrosa</name>
    <name type="common">Australian red waratah sea anemone</name>
    <dbReference type="NCBI Taxonomy" id="6105"/>
    <lineage>
        <taxon>Eukaryota</taxon>
        <taxon>Metazoa</taxon>
        <taxon>Cnidaria</taxon>
        <taxon>Anthozoa</taxon>
        <taxon>Hexacorallia</taxon>
        <taxon>Actiniaria</taxon>
        <taxon>Actiniidae</taxon>
        <taxon>Actinia</taxon>
    </lineage>
</organism>
<dbReference type="Gene3D" id="2.40.320.10">
    <property type="entry name" value="Hypothetical Protein Pfu-838710-001"/>
    <property type="match status" value="1"/>
</dbReference>
<protein>
    <submittedName>
        <fullName evidence="3">Uncharacterized protein LOC116301031</fullName>
    </submittedName>
</protein>
<dbReference type="InParanoid" id="A0A6P8IGP0"/>
<dbReference type="GeneID" id="116301031"/>
<evidence type="ECO:0000313" key="3">
    <source>
        <dbReference type="RefSeq" id="XP_031565891.1"/>
    </source>
</evidence>
<dbReference type="RefSeq" id="XP_031565891.1">
    <property type="nucleotide sequence ID" value="XM_031710031.1"/>
</dbReference>
<gene>
    <name evidence="3" type="primary">LOC116301031</name>
</gene>
<feature type="domain" description="CYTH" evidence="1">
    <location>
        <begin position="2"/>
        <end position="169"/>
    </location>
</feature>
<sequence length="173" mass="19766">MPSNVEIKAKVRNVEDLKRRAKELSGKEGSLINQEDMFFNVPNGRLKLRHLKDKPSQLIYYERSDTSGPKLSDYYIAPTDQPQELLTTLQHALGIRGVVKKQRYLYMVGQTRVHVDHVDNLGDFMELEVVLEEGQTTEYGQKIADELMDKLGILKEDLLSGAYMDLILAKQSL</sequence>
<accession>A0A6P8IGP0</accession>
<dbReference type="PANTHER" id="PTHR21028">
    <property type="entry name" value="SI:CH211-156B7.4"/>
    <property type="match status" value="1"/>
</dbReference>
<reference evidence="3" key="1">
    <citation type="submission" date="2025-08" db="UniProtKB">
        <authorList>
            <consortium name="RefSeq"/>
        </authorList>
    </citation>
    <scope>IDENTIFICATION</scope>
    <source>
        <tissue evidence="3">Tentacle</tissue>
    </source>
</reference>
<dbReference type="InterPro" id="IPR033469">
    <property type="entry name" value="CYTH-like_dom_sf"/>
</dbReference>
<dbReference type="CDD" id="cd07890">
    <property type="entry name" value="CYTH-like_AC_IV-like"/>
    <property type="match status" value="1"/>
</dbReference>